<gene>
    <name evidence="1" type="ORF">EAG_15952</name>
</gene>
<dbReference type="InterPro" id="IPR052709">
    <property type="entry name" value="Transposase-MT_Hybrid"/>
</dbReference>
<name>E1ZW09_CAMFO</name>
<dbReference type="InParanoid" id="E1ZW09"/>
<sequence>KLMELRFQLIPHLPYSSDLATSDYYLFPTMKKWLAERKFYSNEEVIAETNAYFAGLPILFFGRNQLKQYWTKNVSLKGDYIEK</sequence>
<accession>E1ZW09</accession>
<feature type="non-terminal residue" evidence="1">
    <location>
        <position position="1"/>
    </location>
</feature>
<keyword evidence="1" id="KW-0808">Transferase</keyword>
<dbReference type="Gene3D" id="3.30.420.10">
    <property type="entry name" value="Ribonuclease H-like superfamily/Ribonuclease H"/>
    <property type="match status" value="1"/>
</dbReference>
<dbReference type="InterPro" id="IPR036397">
    <property type="entry name" value="RNaseH_sf"/>
</dbReference>
<evidence type="ECO:0000313" key="2">
    <source>
        <dbReference type="Proteomes" id="UP000000311"/>
    </source>
</evidence>
<dbReference type="Proteomes" id="UP000000311">
    <property type="component" value="Unassembled WGS sequence"/>
</dbReference>
<organism evidence="2">
    <name type="scientific">Camponotus floridanus</name>
    <name type="common">Florida carpenter ant</name>
    <dbReference type="NCBI Taxonomy" id="104421"/>
    <lineage>
        <taxon>Eukaryota</taxon>
        <taxon>Metazoa</taxon>
        <taxon>Ecdysozoa</taxon>
        <taxon>Arthropoda</taxon>
        <taxon>Hexapoda</taxon>
        <taxon>Insecta</taxon>
        <taxon>Pterygota</taxon>
        <taxon>Neoptera</taxon>
        <taxon>Endopterygota</taxon>
        <taxon>Hymenoptera</taxon>
        <taxon>Apocrita</taxon>
        <taxon>Aculeata</taxon>
        <taxon>Formicoidea</taxon>
        <taxon>Formicidae</taxon>
        <taxon>Formicinae</taxon>
        <taxon>Camponotus</taxon>
    </lineage>
</organism>
<dbReference type="PANTHER" id="PTHR46060">
    <property type="entry name" value="MARINER MOS1 TRANSPOSASE-LIKE PROTEIN"/>
    <property type="match status" value="1"/>
</dbReference>
<dbReference type="PANTHER" id="PTHR46060:SF1">
    <property type="entry name" value="MARINER MOS1 TRANSPOSASE-LIKE PROTEIN"/>
    <property type="match status" value="1"/>
</dbReference>
<proteinExistence type="predicted"/>
<keyword evidence="1" id="KW-0489">Methyltransferase</keyword>
<dbReference type="GO" id="GO:0032259">
    <property type="term" value="P:methylation"/>
    <property type="evidence" value="ECO:0007669"/>
    <property type="project" value="UniProtKB-KW"/>
</dbReference>
<dbReference type="EMBL" id="GL434713">
    <property type="protein sequence ID" value="EFN74631.1"/>
    <property type="molecule type" value="Genomic_DNA"/>
</dbReference>
<dbReference type="GO" id="GO:0008168">
    <property type="term" value="F:methyltransferase activity"/>
    <property type="evidence" value="ECO:0007669"/>
    <property type="project" value="UniProtKB-KW"/>
</dbReference>
<keyword evidence="2" id="KW-1185">Reference proteome</keyword>
<dbReference type="GO" id="GO:0003676">
    <property type="term" value="F:nucleic acid binding"/>
    <property type="evidence" value="ECO:0007669"/>
    <property type="project" value="InterPro"/>
</dbReference>
<protein>
    <submittedName>
        <fullName evidence="1">Histone-lysine N-methyltransferase SETMAR</fullName>
    </submittedName>
</protein>
<evidence type="ECO:0000313" key="1">
    <source>
        <dbReference type="EMBL" id="EFN74631.1"/>
    </source>
</evidence>
<reference evidence="1 2" key="1">
    <citation type="journal article" date="2010" name="Science">
        <title>Genomic comparison of the ants Camponotus floridanus and Harpegnathos saltator.</title>
        <authorList>
            <person name="Bonasio R."/>
            <person name="Zhang G."/>
            <person name="Ye C."/>
            <person name="Mutti N.S."/>
            <person name="Fang X."/>
            <person name="Qin N."/>
            <person name="Donahue G."/>
            <person name="Yang P."/>
            <person name="Li Q."/>
            <person name="Li C."/>
            <person name="Zhang P."/>
            <person name="Huang Z."/>
            <person name="Berger S.L."/>
            <person name="Reinberg D."/>
            <person name="Wang J."/>
            <person name="Liebig J."/>
        </authorList>
    </citation>
    <scope>NUCLEOTIDE SEQUENCE [LARGE SCALE GENOMIC DNA]</scope>
    <source>
        <strain evidence="2">C129</strain>
    </source>
</reference>
<dbReference type="OMA" id="YFETKDR"/>
<dbReference type="AlphaFoldDB" id="E1ZW09"/>
<feature type="non-terminal residue" evidence="1">
    <location>
        <position position="83"/>
    </location>
</feature>